<evidence type="ECO:0000313" key="2">
    <source>
        <dbReference type="Proteomes" id="UP000799755"/>
    </source>
</evidence>
<name>A0ACB6QQY3_9PLEO</name>
<gene>
    <name evidence="1" type="ORF">BDR25DRAFT_315416</name>
</gene>
<accession>A0ACB6QQY3</accession>
<dbReference type="Proteomes" id="UP000799755">
    <property type="component" value="Unassembled WGS sequence"/>
</dbReference>
<protein>
    <submittedName>
        <fullName evidence="1">Uncharacterized protein</fullName>
    </submittedName>
</protein>
<evidence type="ECO:0000313" key="1">
    <source>
        <dbReference type="EMBL" id="KAF2469429.1"/>
    </source>
</evidence>
<proteinExistence type="predicted"/>
<sequence length="127" mass="14529">MRTREEDCEDEEGLLYERPKQRTEKPWKIWMVSIVCLVSGFILGAVFSTEYTTRSKPHKSNDNTSSNSGGKSHNISASASSIFPINIPVTFEPNDMFSNYSDPETDKIWEALIPRTYSLRFSNHVPH</sequence>
<dbReference type="EMBL" id="MU003512">
    <property type="protein sequence ID" value="KAF2469429.1"/>
    <property type="molecule type" value="Genomic_DNA"/>
</dbReference>
<organism evidence="1 2">
    <name type="scientific">Lindgomyces ingoldianus</name>
    <dbReference type="NCBI Taxonomy" id="673940"/>
    <lineage>
        <taxon>Eukaryota</taxon>
        <taxon>Fungi</taxon>
        <taxon>Dikarya</taxon>
        <taxon>Ascomycota</taxon>
        <taxon>Pezizomycotina</taxon>
        <taxon>Dothideomycetes</taxon>
        <taxon>Pleosporomycetidae</taxon>
        <taxon>Pleosporales</taxon>
        <taxon>Lindgomycetaceae</taxon>
        <taxon>Lindgomyces</taxon>
    </lineage>
</organism>
<reference evidence="1" key="1">
    <citation type="journal article" date="2020" name="Stud. Mycol.">
        <title>101 Dothideomycetes genomes: a test case for predicting lifestyles and emergence of pathogens.</title>
        <authorList>
            <person name="Haridas S."/>
            <person name="Albert R."/>
            <person name="Binder M."/>
            <person name="Bloem J."/>
            <person name="Labutti K."/>
            <person name="Salamov A."/>
            <person name="Andreopoulos B."/>
            <person name="Baker S."/>
            <person name="Barry K."/>
            <person name="Bills G."/>
            <person name="Bluhm B."/>
            <person name="Cannon C."/>
            <person name="Castanera R."/>
            <person name="Culley D."/>
            <person name="Daum C."/>
            <person name="Ezra D."/>
            <person name="Gonzalez J."/>
            <person name="Henrissat B."/>
            <person name="Kuo A."/>
            <person name="Liang C."/>
            <person name="Lipzen A."/>
            <person name="Lutzoni F."/>
            <person name="Magnuson J."/>
            <person name="Mondo S."/>
            <person name="Nolan M."/>
            <person name="Ohm R."/>
            <person name="Pangilinan J."/>
            <person name="Park H.-J."/>
            <person name="Ramirez L."/>
            <person name="Alfaro M."/>
            <person name="Sun H."/>
            <person name="Tritt A."/>
            <person name="Yoshinaga Y."/>
            <person name="Zwiers L.-H."/>
            <person name="Turgeon B."/>
            <person name="Goodwin S."/>
            <person name="Spatafora J."/>
            <person name="Crous P."/>
            <person name="Grigoriev I."/>
        </authorList>
    </citation>
    <scope>NUCLEOTIDE SEQUENCE</scope>
    <source>
        <strain evidence="1">ATCC 200398</strain>
    </source>
</reference>
<keyword evidence="2" id="KW-1185">Reference proteome</keyword>
<comment type="caution">
    <text evidence="1">The sequence shown here is derived from an EMBL/GenBank/DDBJ whole genome shotgun (WGS) entry which is preliminary data.</text>
</comment>